<accession>A0A239LP98</accession>
<keyword evidence="2" id="KW-0812">Transmembrane</keyword>
<sequence>MTTYSFSTPRSADFRSYRWPLLKAAILVGALALPGALFSQGFVSSGSASNANGFHPTATSNGKPEPAPRHIDTRVHDGILTVDGLVAKVDLNYPVDAPFTYFFVPGVGTAIVALDHFPNSTPQKNAFNGNTLTIMAGGHEIQLTNGGPLLKEKGKDEAWVAFDPDYNRASRMPMMGYGEALRAPYQWPGAKPETTQSTALAPPVPKSLQPKMEVSSSYSVTVAPAAKSNP</sequence>
<feature type="transmembrane region" description="Helical" evidence="2">
    <location>
        <begin position="21"/>
        <end position="43"/>
    </location>
</feature>
<keyword evidence="2" id="KW-0472">Membrane</keyword>
<evidence type="ECO:0000313" key="3">
    <source>
        <dbReference type="EMBL" id="SNT31708.1"/>
    </source>
</evidence>
<dbReference type="RefSeq" id="WP_089409759.1">
    <property type="nucleotide sequence ID" value="NZ_FZOU01000007.1"/>
</dbReference>
<evidence type="ECO:0000256" key="2">
    <source>
        <dbReference type="SAM" id="Phobius"/>
    </source>
</evidence>
<dbReference type="OrthoDB" id="118170at2"/>
<evidence type="ECO:0000313" key="4">
    <source>
        <dbReference type="Proteomes" id="UP000198356"/>
    </source>
</evidence>
<dbReference type="EMBL" id="FZOU01000007">
    <property type="protein sequence ID" value="SNT31708.1"/>
    <property type="molecule type" value="Genomic_DNA"/>
</dbReference>
<proteinExistence type="predicted"/>
<gene>
    <name evidence="3" type="ORF">SAMN05421770_107144</name>
</gene>
<organism evidence="3 4">
    <name type="scientific">Granulicella rosea</name>
    <dbReference type="NCBI Taxonomy" id="474952"/>
    <lineage>
        <taxon>Bacteria</taxon>
        <taxon>Pseudomonadati</taxon>
        <taxon>Acidobacteriota</taxon>
        <taxon>Terriglobia</taxon>
        <taxon>Terriglobales</taxon>
        <taxon>Acidobacteriaceae</taxon>
        <taxon>Granulicella</taxon>
    </lineage>
</organism>
<dbReference type="Proteomes" id="UP000198356">
    <property type="component" value="Unassembled WGS sequence"/>
</dbReference>
<evidence type="ECO:0000256" key="1">
    <source>
        <dbReference type="SAM" id="MobiDB-lite"/>
    </source>
</evidence>
<keyword evidence="4" id="KW-1185">Reference proteome</keyword>
<reference evidence="3 4" key="1">
    <citation type="submission" date="2017-06" db="EMBL/GenBank/DDBJ databases">
        <authorList>
            <person name="Kim H.J."/>
            <person name="Triplett B.A."/>
        </authorList>
    </citation>
    <scope>NUCLEOTIDE SEQUENCE [LARGE SCALE GENOMIC DNA]</scope>
    <source>
        <strain evidence="3 4">DSM 18704</strain>
    </source>
</reference>
<name>A0A239LP98_9BACT</name>
<keyword evidence="2" id="KW-1133">Transmembrane helix</keyword>
<protein>
    <submittedName>
        <fullName evidence="3">Uncharacterized protein</fullName>
    </submittedName>
</protein>
<dbReference type="AlphaFoldDB" id="A0A239LP98"/>
<feature type="region of interest" description="Disordered" evidence="1">
    <location>
        <begin position="188"/>
        <end position="230"/>
    </location>
</feature>